<dbReference type="PANTHER" id="PTHR48412:SF1">
    <property type="entry name" value="ARM REPEAT SUPERFAMILY PROTEIN"/>
    <property type="match status" value="1"/>
</dbReference>
<evidence type="ECO:0000313" key="4">
    <source>
        <dbReference type="Proteomes" id="UP001415857"/>
    </source>
</evidence>
<name>A0AAP0SAE2_LIQFO</name>
<gene>
    <name evidence="3" type="ORF">L1049_009061</name>
</gene>
<evidence type="ECO:0000313" key="3">
    <source>
        <dbReference type="EMBL" id="KAK9290882.1"/>
    </source>
</evidence>
<feature type="region of interest" description="Disordered" evidence="1">
    <location>
        <begin position="1"/>
        <end position="29"/>
    </location>
</feature>
<keyword evidence="4" id="KW-1185">Reference proteome</keyword>
<dbReference type="InterPro" id="IPR016024">
    <property type="entry name" value="ARM-type_fold"/>
</dbReference>
<organism evidence="3 4">
    <name type="scientific">Liquidambar formosana</name>
    <name type="common">Formosan gum</name>
    <dbReference type="NCBI Taxonomy" id="63359"/>
    <lineage>
        <taxon>Eukaryota</taxon>
        <taxon>Viridiplantae</taxon>
        <taxon>Streptophyta</taxon>
        <taxon>Embryophyta</taxon>
        <taxon>Tracheophyta</taxon>
        <taxon>Spermatophyta</taxon>
        <taxon>Magnoliopsida</taxon>
        <taxon>eudicotyledons</taxon>
        <taxon>Gunneridae</taxon>
        <taxon>Pentapetalae</taxon>
        <taxon>Saxifragales</taxon>
        <taxon>Altingiaceae</taxon>
        <taxon>Liquidambar</taxon>
    </lineage>
</organism>
<sequence length="506" mass="54959">MKKPTKTRDTMDEEGAEEEHQEHHDTTFTSTSDLCQQLMDRYSASSTPQHRHLLATAAAMRSLLAAESLPLTPAAYFAAVISAISNPSQQTLDSDAVAALTLFLSMALPLVPPGAISTEKATEAVEVLVGLLRWEGGVASAASARAVVKCLGVLIGFCDLEDWGSVKLGFETLLKFSVDKRPKVRKCAQACVEKVFKSFQCSTVIKEASKLVLSLLKSYMHLAFGLSTSMTADGSIDGLLSKPEQLEFLHMLNVMKCIVPFLSVKVNSKILSEMHKLMSSQFSALTRHILKVIEAFFEASRVEVIIPEMENILISLASYVSLAKKNPMDTVISAATLSKSILDKLHIGEPSSCIRNLPLVIGAIAGLLTSEASAASQASSVLKELINLHMDRRNFSTDGNQQFEDEVKGSMEAIAIKSTCAVIEKVLGTCDGIPNEHILAVISILFLKLGEISYLFMKGIVLKLADLMTLAGGDTSNTNHLQTVYWICYYRSGPKEDTYTSTNLPS</sequence>
<dbReference type="AlphaFoldDB" id="A0AAP0SAE2"/>
<dbReference type="EMBL" id="JBBPBK010000002">
    <property type="protein sequence ID" value="KAK9290882.1"/>
    <property type="molecule type" value="Genomic_DNA"/>
</dbReference>
<feature type="domain" description="RRP12 N-terminal HEAT" evidence="2">
    <location>
        <begin position="21"/>
        <end position="304"/>
    </location>
</feature>
<dbReference type="Proteomes" id="UP001415857">
    <property type="component" value="Unassembled WGS sequence"/>
</dbReference>
<feature type="compositionally biased region" description="Basic and acidic residues" evidence="1">
    <location>
        <begin position="1"/>
        <end position="10"/>
    </location>
</feature>
<protein>
    <recommendedName>
        <fullName evidence="2">RRP12 N-terminal HEAT domain-containing protein</fullName>
    </recommendedName>
</protein>
<accession>A0AAP0SAE2</accession>
<dbReference type="PANTHER" id="PTHR48412">
    <property type="entry name" value="ARM REPEAT SUPERFAMILY PROTEIN"/>
    <property type="match status" value="1"/>
</dbReference>
<dbReference type="Pfam" id="PF25772">
    <property type="entry name" value="HEAT_RRP12_N"/>
    <property type="match status" value="1"/>
</dbReference>
<proteinExistence type="predicted"/>
<dbReference type="SUPFAM" id="SSF48371">
    <property type="entry name" value="ARM repeat"/>
    <property type="match status" value="1"/>
</dbReference>
<evidence type="ECO:0000259" key="2">
    <source>
        <dbReference type="Pfam" id="PF25772"/>
    </source>
</evidence>
<reference evidence="3 4" key="1">
    <citation type="journal article" date="2024" name="Plant J.">
        <title>Genome sequences and population genomics reveal climatic adaptation and genomic divergence between two closely related sweetgum species.</title>
        <authorList>
            <person name="Xu W.Q."/>
            <person name="Ren C.Q."/>
            <person name="Zhang X.Y."/>
            <person name="Comes H.P."/>
            <person name="Liu X.H."/>
            <person name="Li Y.G."/>
            <person name="Kettle C.J."/>
            <person name="Jalonen R."/>
            <person name="Gaisberger H."/>
            <person name="Ma Y.Z."/>
            <person name="Qiu Y.X."/>
        </authorList>
    </citation>
    <scope>NUCLEOTIDE SEQUENCE [LARGE SCALE GENOMIC DNA]</scope>
    <source>
        <strain evidence="3">Hangzhou</strain>
    </source>
</reference>
<comment type="caution">
    <text evidence="3">The sequence shown here is derived from an EMBL/GenBank/DDBJ whole genome shotgun (WGS) entry which is preliminary data.</text>
</comment>
<dbReference type="InterPro" id="IPR057860">
    <property type="entry name" value="HEAT_RRP12_N"/>
</dbReference>
<evidence type="ECO:0000256" key="1">
    <source>
        <dbReference type="SAM" id="MobiDB-lite"/>
    </source>
</evidence>